<name>A0ABS0YGC3_9BACT</name>
<evidence type="ECO:0000313" key="2">
    <source>
        <dbReference type="Proteomes" id="UP000614714"/>
    </source>
</evidence>
<proteinExistence type="predicted"/>
<organism evidence="1 2">
    <name type="scientific">Geomonas anaerohicana</name>
    <dbReference type="NCBI Taxonomy" id="2798583"/>
    <lineage>
        <taxon>Bacteria</taxon>
        <taxon>Pseudomonadati</taxon>
        <taxon>Thermodesulfobacteriota</taxon>
        <taxon>Desulfuromonadia</taxon>
        <taxon>Geobacterales</taxon>
        <taxon>Geobacteraceae</taxon>
        <taxon>Geomonas</taxon>
    </lineage>
</organism>
<protein>
    <submittedName>
        <fullName evidence="1">Uncharacterized protein</fullName>
    </submittedName>
</protein>
<dbReference type="Proteomes" id="UP000614714">
    <property type="component" value="Unassembled WGS sequence"/>
</dbReference>
<gene>
    <name evidence="1" type="ORF">JFN91_14140</name>
</gene>
<keyword evidence="2" id="KW-1185">Reference proteome</keyword>
<accession>A0ABS0YGC3</accession>
<reference evidence="1 2" key="1">
    <citation type="submission" date="2020-12" db="EMBL/GenBank/DDBJ databases">
        <title>Geomonas sp. Red421, isolated from paddy soil.</title>
        <authorList>
            <person name="Xu Z."/>
            <person name="Zhang Z."/>
            <person name="Masuda Y."/>
            <person name="Itoh H."/>
            <person name="Senoo K."/>
        </authorList>
    </citation>
    <scope>NUCLEOTIDE SEQUENCE [LARGE SCALE GENOMIC DNA]</scope>
    <source>
        <strain evidence="1 2">Red421</strain>
    </source>
</reference>
<dbReference type="EMBL" id="JAEMHL010000007">
    <property type="protein sequence ID" value="MBJ6751355.1"/>
    <property type="molecule type" value="Genomic_DNA"/>
</dbReference>
<comment type="caution">
    <text evidence="1">The sequence shown here is derived from an EMBL/GenBank/DDBJ whole genome shotgun (WGS) entry which is preliminary data.</text>
</comment>
<evidence type="ECO:0000313" key="1">
    <source>
        <dbReference type="EMBL" id="MBJ6751355.1"/>
    </source>
</evidence>
<dbReference type="RefSeq" id="WP_199389830.1">
    <property type="nucleotide sequence ID" value="NZ_JAEMHL010000007.1"/>
</dbReference>
<sequence>MKLPIISNSEVVPLRLIPYVTYPPVTPELLLRHLYNERGDYFPQLFAHAKEAPDLDIAPESWRTLYYACKDGLLPANMFVWRRDLEKYTQIEVQDYDEPVSIHLSQLLSETLQSIAFAGFCDETPLESGLSHAPPKDLIWQLVARAALELQKSSGNFPKYREVISKLRHLMKTEDQARAIIKSIDKEGKIETDDRTYRTKTVQNRLTKIKKNLCK</sequence>